<evidence type="ECO:0000313" key="2">
    <source>
        <dbReference type="Proteomes" id="UP000603369"/>
    </source>
</evidence>
<organism evidence="1 2">
    <name type="scientific">Corynebacterium tuberculostearicum</name>
    <dbReference type="NCBI Taxonomy" id="38304"/>
    <lineage>
        <taxon>Bacteria</taxon>
        <taxon>Bacillati</taxon>
        <taxon>Actinomycetota</taxon>
        <taxon>Actinomycetes</taxon>
        <taxon>Mycobacteriales</taxon>
        <taxon>Corynebacteriaceae</taxon>
        <taxon>Corynebacterium</taxon>
    </lineage>
</organism>
<dbReference type="AlphaFoldDB" id="A0A8I1L9H3"/>
<keyword evidence="2" id="KW-1185">Reference proteome</keyword>
<proteinExistence type="predicted"/>
<sequence>MALKAPKESKVSTWDENIFSTDLNIDFLDEMANLDEEGVIRAVEDACEVAHSKPKLSEEEEQNAQAAATIAAIWAGAPFSAGEVVEDYPYIRELVGSGSESLTENALEVLENVEEEYDLEPFIEALS</sequence>
<dbReference type="Proteomes" id="UP000603369">
    <property type="component" value="Unassembled WGS sequence"/>
</dbReference>
<accession>A0A8I1L9H3</accession>
<dbReference type="Pfam" id="PF14078">
    <property type="entry name" value="DUF4259"/>
    <property type="match status" value="1"/>
</dbReference>
<dbReference type="InterPro" id="IPR025355">
    <property type="entry name" value="DUF4259"/>
</dbReference>
<reference evidence="1 2" key="1">
    <citation type="submission" date="2020-12" db="EMBL/GenBank/DDBJ databases">
        <title>Draft genome sequence of the commensal strain Corynebacterium tuberculostearicum MFP09/CIP 102622 isolated from human skin.</title>
        <authorList>
            <person name="Boukerb A.M."/>
            <person name="Janvier X."/>
            <person name="Feuilloley M.G.J."/>
            <person name="Groboillot A."/>
        </authorList>
    </citation>
    <scope>NUCLEOTIDE SEQUENCE [LARGE SCALE GENOMIC DNA]</scope>
    <source>
        <strain evidence="1 2">CIP 102622</strain>
    </source>
</reference>
<name>A0A8I1L9H3_9CORY</name>
<dbReference type="EMBL" id="JAEHFL010000013">
    <property type="protein sequence ID" value="MBK3428648.1"/>
    <property type="molecule type" value="Genomic_DNA"/>
</dbReference>
<gene>
    <name evidence="1" type="ORF">JDP02_09040</name>
</gene>
<evidence type="ECO:0000313" key="1">
    <source>
        <dbReference type="EMBL" id="MBK3428648.1"/>
    </source>
</evidence>
<comment type="caution">
    <text evidence="1">The sequence shown here is derived from an EMBL/GenBank/DDBJ whole genome shotgun (WGS) entry which is preliminary data.</text>
</comment>
<protein>
    <submittedName>
        <fullName evidence="1">DUF4259 domain-containing protein</fullName>
    </submittedName>
</protein>